<evidence type="ECO:0000256" key="1">
    <source>
        <dbReference type="ARBA" id="ARBA00009364"/>
    </source>
</evidence>
<dbReference type="Pfam" id="PF00935">
    <property type="entry name" value="Ribosomal_L44"/>
    <property type="match status" value="1"/>
</dbReference>
<dbReference type="AlphaFoldDB" id="A0A7J4JZ25"/>
<feature type="compositionally biased region" description="Basic residues" evidence="4">
    <location>
        <begin position="36"/>
        <end position="55"/>
    </location>
</feature>
<dbReference type="EMBL" id="DUFW01000038">
    <property type="protein sequence ID" value="HIH21515.1"/>
    <property type="molecule type" value="Genomic_DNA"/>
</dbReference>
<dbReference type="SUPFAM" id="SSF57829">
    <property type="entry name" value="Zn-binding ribosomal proteins"/>
    <property type="match status" value="1"/>
</dbReference>
<evidence type="ECO:0000313" key="5">
    <source>
        <dbReference type="EMBL" id="HIH21515.1"/>
    </source>
</evidence>
<dbReference type="PANTHER" id="PTHR10369">
    <property type="entry name" value="60S RIBOSOMAL PROTEIN L36A/L44"/>
    <property type="match status" value="1"/>
</dbReference>
<reference evidence="6" key="1">
    <citation type="journal article" date="2020" name="bioRxiv">
        <title>A rank-normalized archaeal taxonomy based on genome phylogeny resolves widespread incomplete and uneven classifications.</title>
        <authorList>
            <person name="Rinke C."/>
            <person name="Chuvochina M."/>
            <person name="Mussig A.J."/>
            <person name="Chaumeil P.-A."/>
            <person name="Waite D.W."/>
            <person name="Whitman W.B."/>
            <person name="Parks D.H."/>
            <person name="Hugenholtz P."/>
        </authorList>
    </citation>
    <scope>NUCLEOTIDE SEQUENCE [LARGE SCALE GENOMIC DNA]</scope>
</reference>
<evidence type="ECO:0000313" key="6">
    <source>
        <dbReference type="Proteomes" id="UP000590964"/>
    </source>
</evidence>
<comment type="similarity">
    <text evidence="1">Belongs to the eukaryotic ribosomal protein eL42 family.</text>
</comment>
<accession>A0A7J4JZ25</accession>
<dbReference type="Proteomes" id="UP000590964">
    <property type="component" value="Unassembled WGS sequence"/>
</dbReference>
<gene>
    <name evidence="5" type="ORF">HA222_02535</name>
</gene>
<organism evidence="5 6">
    <name type="scientific">Candidatus Iainarchaeum sp</name>
    <dbReference type="NCBI Taxonomy" id="3101447"/>
    <lineage>
        <taxon>Archaea</taxon>
        <taxon>Candidatus Iainarchaeota</taxon>
        <taxon>Candidatus Iainarchaeia</taxon>
        <taxon>Candidatus Iainarchaeales</taxon>
        <taxon>Candidatus Iainarchaeaceae</taxon>
        <taxon>Candidatus Iainarchaeum</taxon>
    </lineage>
</organism>
<evidence type="ECO:0000256" key="3">
    <source>
        <dbReference type="ARBA" id="ARBA00023274"/>
    </source>
</evidence>
<evidence type="ECO:0000256" key="4">
    <source>
        <dbReference type="SAM" id="MobiDB-lite"/>
    </source>
</evidence>
<dbReference type="GO" id="GO:1990904">
    <property type="term" value="C:ribonucleoprotein complex"/>
    <property type="evidence" value="ECO:0007669"/>
    <property type="project" value="UniProtKB-KW"/>
</dbReference>
<dbReference type="GO" id="GO:0006412">
    <property type="term" value="P:translation"/>
    <property type="evidence" value="ECO:0007669"/>
    <property type="project" value="InterPro"/>
</dbReference>
<sequence length="95" mass="10974">MNIPKSVKTYCKKCKKHTEHRLKTFKPGAARAMSKGQRKHLKKTKHGYGGKFKFPIKPKKQTKKPTFIAECPVCHSKCYFVIPKRMKKAEIAAKE</sequence>
<feature type="region of interest" description="Disordered" evidence="4">
    <location>
        <begin position="30"/>
        <end position="55"/>
    </location>
</feature>
<evidence type="ECO:0000256" key="2">
    <source>
        <dbReference type="ARBA" id="ARBA00022980"/>
    </source>
</evidence>
<dbReference type="InterPro" id="IPR053708">
    <property type="entry name" value="Ribosomal_LSU_eL42"/>
</dbReference>
<keyword evidence="2 5" id="KW-0689">Ribosomal protein</keyword>
<dbReference type="GO" id="GO:0003735">
    <property type="term" value="F:structural constituent of ribosome"/>
    <property type="evidence" value="ECO:0007669"/>
    <property type="project" value="InterPro"/>
</dbReference>
<comment type="caution">
    <text evidence="5">The sequence shown here is derived from an EMBL/GenBank/DDBJ whole genome shotgun (WGS) entry which is preliminary data.</text>
</comment>
<dbReference type="Gene3D" id="3.10.450.80">
    <property type="match status" value="1"/>
</dbReference>
<dbReference type="InterPro" id="IPR000552">
    <property type="entry name" value="Ribosomal_eL44"/>
</dbReference>
<name>A0A7J4JZ25_9ARCH</name>
<dbReference type="InterPro" id="IPR011332">
    <property type="entry name" value="Ribosomal_zn-bd"/>
</dbReference>
<dbReference type="GO" id="GO:0005840">
    <property type="term" value="C:ribosome"/>
    <property type="evidence" value="ECO:0007669"/>
    <property type="project" value="UniProtKB-KW"/>
</dbReference>
<proteinExistence type="inferred from homology"/>
<keyword evidence="3" id="KW-0687">Ribonucleoprotein</keyword>
<protein>
    <submittedName>
        <fullName evidence="5">50S ribosomal protein L44e</fullName>
    </submittedName>
</protein>